<dbReference type="Pfam" id="PF13561">
    <property type="entry name" value="adh_short_C2"/>
    <property type="match status" value="1"/>
</dbReference>
<dbReference type="InterPro" id="IPR045000">
    <property type="entry name" value="TR"/>
</dbReference>
<organism evidence="5">
    <name type="scientific">Anthurium amnicola</name>
    <dbReference type="NCBI Taxonomy" id="1678845"/>
    <lineage>
        <taxon>Eukaryota</taxon>
        <taxon>Viridiplantae</taxon>
        <taxon>Streptophyta</taxon>
        <taxon>Embryophyta</taxon>
        <taxon>Tracheophyta</taxon>
        <taxon>Spermatophyta</taxon>
        <taxon>Magnoliopsida</taxon>
        <taxon>Liliopsida</taxon>
        <taxon>Araceae</taxon>
        <taxon>Pothoideae</taxon>
        <taxon>Potheae</taxon>
        <taxon>Anthurium</taxon>
    </lineage>
</organism>
<dbReference type="FunFam" id="3.40.50.720:FF:000084">
    <property type="entry name" value="Short-chain dehydrogenase reductase"/>
    <property type="match status" value="1"/>
</dbReference>
<dbReference type="AlphaFoldDB" id="A0A1D1YJZ1"/>
<dbReference type="InterPro" id="IPR002347">
    <property type="entry name" value="SDR_fam"/>
</dbReference>
<accession>A0A1D1YJZ1</accession>
<dbReference type="Gene3D" id="3.40.50.720">
    <property type="entry name" value="NAD(P)-binding Rossmann-like Domain"/>
    <property type="match status" value="1"/>
</dbReference>
<feature type="domain" description="Ketoreductase" evidence="4">
    <location>
        <begin position="30"/>
        <end position="218"/>
    </location>
</feature>
<dbReference type="SUPFAM" id="SSF51735">
    <property type="entry name" value="NAD(P)-binding Rossmann-fold domains"/>
    <property type="match status" value="1"/>
</dbReference>
<gene>
    <name evidence="5" type="primary">TRNH_2</name>
    <name evidence="5" type="ORF">g.43950</name>
</gene>
<sequence length="285" mass="29427">MGTAQGMGRTSGGDVSGSGKASNRWSLRGMTALVTGGTRGIGRAVVEELAELGASVHTCSRNEADLDDRLRQWKASGLSRVTGTPCDVSSRSDRDKLVEVVSSIFGGKLNILVNNAGMGVPKAAAAMDDPAAEELSTAMATNVEAAFHMCQLTQPLLKASGAGSVVFVSPVAGVVAVPLRSVYSASKGALNQMTKKLACEWAKDGIRANCVAPGLTRTTTTAVERPLSLEHVEKVGTPPPPRAAEPEEVSSVVAFLCLPASSYVTGQVITLDGGMTVNGLHPTHD</sequence>
<reference evidence="5" key="1">
    <citation type="submission" date="2015-07" db="EMBL/GenBank/DDBJ databases">
        <title>Transcriptome Assembly of Anthurium amnicola.</title>
        <authorList>
            <person name="Suzuki J."/>
        </authorList>
    </citation>
    <scope>NUCLEOTIDE SEQUENCE</scope>
</reference>
<dbReference type="PROSITE" id="PS00061">
    <property type="entry name" value="ADH_SHORT"/>
    <property type="match status" value="1"/>
</dbReference>
<dbReference type="EMBL" id="GDJX01012986">
    <property type="protein sequence ID" value="JAT54950.1"/>
    <property type="molecule type" value="Transcribed_RNA"/>
</dbReference>
<proteinExistence type="predicted"/>
<dbReference type="InterPro" id="IPR020904">
    <property type="entry name" value="Sc_DH/Rdtase_CS"/>
</dbReference>
<keyword evidence="1" id="KW-0521">NADP</keyword>
<dbReference type="InterPro" id="IPR057326">
    <property type="entry name" value="KR_dom"/>
</dbReference>
<name>A0A1D1YJZ1_9ARAE</name>
<evidence type="ECO:0000259" key="4">
    <source>
        <dbReference type="SMART" id="SM00822"/>
    </source>
</evidence>
<dbReference type="PRINTS" id="PR00081">
    <property type="entry name" value="GDHRDH"/>
</dbReference>
<feature type="region of interest" description="Disordered" evidence="3">
    <location>
        <begin position="1"/>
        <end position="23"/>
    </location>
</feature>
<keyword evidence="2" id="KW-0560">Oxidoreductase</keyword>
<evidence type="ECO:0000256" key="1">
    <source>
        <dbReference type="ARBA" id="ARBA00022857"/>
    </source>
</evidence>
<dbReference type="SMART" id="SM00822">
    <property type="entry name" value="PKS_KR"/>
    <property type="match status" value="1"/>
</dbReference>
<evidence type="ECO:0000256" key="2">
    <source>
        <dbReference type="ARBA" id="ARBA00023002"/>
    </source>
</evidence>
<evidence type="ECO:0000313" key="5">
    <source>
        <dbReference type="EMBL" id="JAT54950.1"/>
    </source>
</evidence>
<dbReference type="PRINTS" id="PR00080">
    <property type="entry name" value="SDRFAMILY"/>
</dbReference>
<dbReference type="GO" id="GO:0016491">
    <property type="term" value="F:oxidoreductase activity"/>
    <property type="evidence" value="ECO:0007669"/>
    <property type="project" value="UniProtKB-KW"/>
</dbReference>
<evidence type="ECO:0000256" key="3">
    <source>
        <dbReference type="SAM" id="MobiDB-lite"/>
    </source>
</evidence>
<dbReference type="PANTHER" id="PTHR42898:SF101">
    <property type="entry name" value="ENOYL-(ACYL CARRIER) REDUCTASE"/>
    <property type="match status" value="1"/>
</dbReference>
<dbReference type="InterPro" id="IPR036291">
    <property type="entry name" value="NAD(P)-bd_dom_sf"/>
</dbReference>
<dbReference type="PANTHER" id="PTHR42898">
    <property type="entry name" value="TROPINONE REDUCTASE"/>
    <property type="match status" value="1"/>
</dbReference>
<protein>
    <submittedName>
        <fullName evidence="5">Tropinone reductase</fullName>
    </submittedName>
</protein>